<evidence type="ECO:0000256" key="5">
    <source>
        <dbReference type="ARBA" id="ARBA00022737"/>
    </source>
</evidence>
<name>A0A8H4VEX3_9HYPO</name>
<dbReference type="OrthoDB" id="193856at2759"/>
<keyword evidence="9 10" id="KW-0472">Membrane</keyword>
<keyword evidence="7" id="KW-1133">Transmembrane helix</keyword>
<sequence>MAQDGSSSSSSSSSSSYKGFVAGIFSGASKLAVGHPFDTIKVRLQTSPRSRFSGPVQCLLQTVRGEGFRALYKGASPPLVGWMVMDSLMLGSLNLYRQVLAHRLFSVPVYAPGATAEARLPAWGHGLAGLAAGGTVSVLAAPVEHVKARLQVQYGVSRGERFYAGPVDCLRRIWAAHGVGGVFRGLSATMIFRSFFFVWWAAYDVLSRSLSQRTSLSTPTIQFLAGGASAQLFWLTSYPSDVVKQRIMTDPLGGSLGDGRPRFGGWGGWMRAVRTVRGEGGFGGVWALFLRAFPANASALVVFEAVMRGLP</sequence>
<evidence type="ECO:0000256" key="10">
    <source>
        <dbReference type="PROSITE-ProRule" id="PRU00282"/>
    </source>
</evidence>
<dbReference type="SUPFAM" id="SSF103506">
    <property type="entry name" value="Mitochondrial carrier"/>
    <property type="match status" value="1"/>
</dbReference>
<gene>
    <name evidence="12" type="ORF">GQ602_002029</name>
</gene>
<dbReference type="PRINTS" id="PR00926">
    <property type="entry name" value="MITOCARRIER"/>
</dbReference>
<keyword evidence="8" id="KW-0496">Mitochondrion</keyword>
<dbReference type="AlphaFoldDB" id="A0A8H4VEX3"/>
<dbReference type="GO" id="GO:1990575">
    <property type="term" value="P:mitochondrial L-ornithine transmembrane transport"/>
    <property type="evidence" value="ECO:0007669"/>
    <property type="project" value="TreeGrafter"/>
</dbReference>
<feature type="repeat" description="Solcar" evidence="10">
    <location>
        <begin position="14"/>
        <end position="99"/>
    </location>
</feature>
<evidence type="ECO:0000256" key="3">
    <source>
        <dbReference type="ARBA" id="ARBA00022448"/>
    </source>
</evidence>
<dbReference type="Gene3D" id="1.50.40.10">
    <property type="entry name" value="Mitochondrial carrier domain"/>
    <property type="match status" value="2"/>
</dbReference>
<evidence type="ECO:0000256" key="11">
    <source>
        <dbReference type="RuleBase" id="RU000488"/>
    </source>
</evidence>
<evidence type="ECO:0000256" key="6">
    <source>
        <dbReference type="ARBA" id="ARBA00022792"/>
    </source>
</evidence>
<dbReference type="InterPro" id="IPR018108">
    <property type="entry name" value="MCP_transmembrane"/>
</dbReference>
<keyword evidence="3 11" id="KW-0813">Transport</keyword>
<keyword evidence="5" id="KW-0677">Repeat</keyword>
<keyword evidence="6" id="KW-0999">Mitochondrion inner membrane</keyword>
<dbReference type="GO" id="GO:0000064">
    <property type="term" value="F:L-ornithine transmembrane transporter activity"/>
    <property type="evidence" value="ECO:0007669"/>
    <property type="project" value="TreeGrafter"/>
</dbReference>
<dbReference type="PANTHER" id="PTHR45624">
    <property type="entry name" value="MITOCHONDRIAL BASIC AMINO ACIDS TRANSPORTER-RELATED"/>
    <property type="match status" value="1"/>
</dbReference>
<feature type="repeat" description="Solcar" evidence="10">
    <location>
        <begin position="120"/>
        <end position="209"/>
    </location>
</feature>
<dbReference type="EMBL" id="JAACLJ010000002">
    <property type="protein sequence ID" value="KAF4591730.1"/>
    <property type="molecule type" value="Genomic_DNA"/>
</dbReference>
<protein>
    <submittedName>
        <fullName evidence="12">Mitochondrial substrate carrier family protein L</fullName>
    </submittedName>
</protein>
<comment type="similarity">
    <text evidence="2 11">Belongs to the mitochondrial carrier (TC 2.A.29) family.</text>
</comment>
<dbReference type="Pfam" id="PF00153">
    <property type="entry name" value="Mito_carr"/>
    <property type="match status" value="3"/>
</dbReference>
<dbReference type="PANTHER" id="PTHR45624:SF57">
    <property type="entry name" value="MITOCHONDRIAL SUBSTRATE CARRIER FAMILY PROTEIN L"/>
    <property type="match status" value="1"/>
</dbReference>
<evidence type="ECO:0000256" key="7">
    <source>
        <dbReference type="ARBA" id="ARBA00022989"/>
    </source>
</evidence>
<proteinExistence type="inferred from homology"/>
<evidence type="ECO:0000256" key="8">
    <source>
        <dbReference type="ARBA" id="ARBA00023128"/>
    </source>
</evidence>
<dbReference type="InterPro" id="IPR023395">
    <property type="entry name" value="MCP_dom_sf"/>
</dbReference>
<comment type="caution">
    <text evidence="12">The sequence shown here is derived from an EMBL/GenBank/DDBJ whole genome shotgun (WGS) entry which is preliminary data.</text>
</comment>
<dbReference type="Proteomes" id="UP000562929">
    <property type="component" value="Unassembled WGS sequence"/>
</dbReference>
<evidence type="ECO:0000256" key="4">
    <source>
        <dbReference type="ARBA" id="ARBA00022692"/>
    </source>
</evidence>
<comment type="subcellular location">
    <subcellularLocation>
        <location evidence="1">Mitochondrion inner membrane</location>
        <topology evidence="1">Multi-pass membrane protein</topology>
    </subcellularLocation>
</comment>
<evidence type="ECO:0000313" key="12">
    <source>
        <dbReference type="EMBL" id="KAF4591730.1"/>
    </source>
</evidence>
<dbReference type="InterPro" id="IPR002067">
    <property type="entry name" value="MCP"/>
</dbReference>
<evidence type="ECO:0000256" key="1">
    <source>
        <dbReference type="ARBA" id="ARBA00004448"/>
    </source>
</evidence>
<keyword evidence="13" id="KW-1185">Reference proteome</keyword>
<keyword evidence="4 10" id="KW-0812">Transmembrane</keyword>
<evidence type="ECO:0000313" key="13">
    <source>
        <dbReference type="Proteomes" id="UP000562929"/>
    </source>
</evidence>
<evidence type="ECO:0000256" key="9">
    <source>
        <dbReference type="ARBA" id="ARBA00023136"/>
    </source>
</evidence>
<evidence type="ECO:0000256" key="2">
    <source>
        <dbReference type="ARBA" id="ARBA00006375"/>
    </source>
</evidence>
<accession>A0A8H4VEX3</accession>
<feature type="repeat" description="Solcar" evidence="10">
    <location>
        <begin position="217"/>
        <end position="309"/>
    </location>
</feature>
<organism evidence="12 13">
    <name type="scientific">Ophiocordyceps camponoti-floridani</name>
    <dbReference type="NCBI Taxonomy" id="2030778"/>
    <lineage>
        <taxon>Eukaryota</taxon>
        <taxon>Fungi</taxon>
        <taxon>Dikarya</taxon>
        <taxon>Ascomycota</taxon>
        <taxon>Pezizomycotina</taxon>
        <taxon>Sordariomycetes</taxon>
        <taxon>Hypocreomycetidae</taxon>
        <taxon>Hypocreales</taxon>
        <taxon>Ophiocordycipitaceae</taxon>
        <taxon>Ophiocordyceps</taxon>
    </lineage>
</organism>
<dbReference type="GO" id="GO:0005743">
    <property type="term" value="C:mitochondrial inner membrane"/>
    <property type="evidence" value="ECO:0007669"/>
    <property type="project" value="UniProtKB-SubCell"/>
</dbReference>
<dbReference type="InterPro" id="IPR050567">
    <property type="entry name" value="Mitochondrial_Carrier"/>
</dbReference>
<reference evidence="12 13" key="1">
    <citation type="journal article" date="2020" name="G3 (Bethesda)">
        <title>Genetic Underpinnings of Host Manipulation by Ophiocordyceps as Revealed by Comparative Transcriptomics.</title>
        <authorList>
            <person name="Will I."/>
            <person name="Das B."/>
            <person name="Trinh T."/>
            <person name="Brachmann A."/>
            <person name="Ohm R.A."/>
            <person name="de Bekker C."/>
        </authorList>
    </citation>
    <scope>NUCLEOTIDE SEQUENCE [LARGE SCALE GENOMIC DNA]</scope>
    <source>
        <strain evidence="12 13">EC05</strain>
    </source>
</reference>
<dbReference type="PROSITE" id="PS50920">
    <property type="entry name" value="SOLCAR"/>
    <property type="match status" value="3"/>
</dbReference>